<protein>
    <submittedName>
        <fullName evidence="3">Glycosyltransferase family 2 protein</fullName>
    </submittedName>
</protein>
<evidence type="ECO:0000313" key="3">
    <source>
        <dbReference type="EMBL" id="MED1205484.1"/>
    </source>
</evidence>
<evidence type="ECO:0000313" key="4">
    <source>
        <dbReference type="Proteomes" id="UP001341444"/>
    </source>
</evidence>
<accession>A0ABU6MMF8</accession>
<dbReference type="Pfam" id="PF00535">
    <property type="entry name" value="Glycos_transf_2"/>
    <property type="match status" value="1"/>
</dbReference>
<organism evidence="3 4">
    <name type="scientific">Heyndrickxia acidicola</name>
    <dbReference type="NCBI Taxonomy" id="209389"/>
    <lineage>
        <taxon>Bacteria</taxon>
        <taxon>Bacillati</taxon>
        <taxon>Bacillota</taxon>
        <taxon>Bacilli</taxon>
        <taxon>Bacillales</taxon>
        <taxon>Bacillaceae</taxon>
        <taxon>Heyndrickxia</taxon>
    </lineage>
</organism>
<evidence type="ECO:0000256" key="1">
    <source>
        <dbReference type="ARBA" id="ARBA00006739"/>
    </source>
</evidence>
<dbReference type="PANTHER" id="PTHR22916">
    <property type="entry name" value="GLYCOSYLTRANSFERASE"/>
    <property type="match status" value="1"/>
</dbReference>
<dbReference type="PANTHER" id="PTHR22916:SF3">
    <property type="entry name" value="UDP-GLCNAC:BETAGAL BETA-1,3-N-ACETYLGLUCOSAMINYLTRANSFERASE-LIKE PROTEIN 1"/>
    <property type="match status" value="1"/>
</dbReference>
<feature type="domain" description="Glycosyltransferase 2-like" evidence="2">
    <location>
        <begin position="6"/>
        <end position="169"/>
    </location>
</feature>
<dbReference type="InterPro" id="IPR001173">
    <property type="entry name" value="Glyco_trans_2-like"/>
</dbReference>
<sequence length="449" mass="52774">MNTTFSVIMPVFNSEPYLKEALDSIIRQTLSFKDHIELILINDGSEDDSEALCLQYKQNYPENIKYKRIENSGPAVARNTGLDLVSPSSHYITFLDADDKLEANALEAASAFFSVHPSVKIAAIPIYYFEEKTGSHNLNYRFDQGSRVIDINKEYSSPHFYIGGIFIDRSIITEKVRFNESLYFWEDALFVNKIILSEQQYGVISGTKYWYRQRISLNSLVDTAWKNKYRYTELLQTGYMELVTASLQMHGLILPYVQFLLVYHLKLLLVKKNNEMMEKTLNETEIRIFVEELKKLLVFIEDKYILEQSLLNYRKEFLLNLKHDGKFGKLEFIDKIDKEASIHITEKKLKGLHVEMKGYFTSEFYSMKESDKVYIQIGNRKMYASHRDPGKKVIIWGYLVTDYKNDGFLIQVPIWCLSFRFGLETHQGDIELKRINYIKTLYRRLFKRK</sequence>
<comment type="similarity">
    <text evidence="1">Belongs to the glycosyltransferase 2 family.</text>
</comment>
<comment type="caution">
    <text evidence="3">The sequence shown here is derived from an EMBL/GenBank/DDBJ whole genome shotgun (WGS) entry which is preliminary data.</text>
</comment>
<dbReference type="CDD" id="cd00761">
    <property type="entry name" value="Glyco_tranf_GTA_type"/>
    <property type="match status" value="1"/>
</dbReference>
<dbReference type="InterPro" id="IPR029044">
    <property type="entry name" value="Nucleotide-diphossugar_trans"/>
</dbReference>
<reference evidence="3 4" key="1">
    <citation type="submission" date="2023-03" db="EMBL/GenBank/DDBJ databases">
        <title>Bacillus Genome Sequencing.</title>
        <authorList>
            <person name="Dunlap C."/>
        </authorList>
    </citation>
    <scope>NUCLEOTIDE SEQUENCE [LARGE SCALE GENOMIC DNA]</scope>
    <source>
        <strain evidence="3 4">B-23453</strain>
    </source>
</reference>
<proteinExistence type="inferred from homology"/>
<evidence type="ECO:0000259" key="2">
    <source>
        <dbReference type="Pfam" id="PF00535"/>
    </source>
</evidence>
<dbReference type="EMBL" id="JARMAB010000034">
    <property type="protein sequence ID" value="MED1205484.1"/>
    <property type="molecule type" value="Genomic_DNA"/>
</dbReference>
<name>A0ABU6MMF8_9BACI</name>
<dbReference type="Proteomes" id="UP001341444">
    <property type="component" value="Unassembled WGS sequence"/>
</dbReference>
<dbReference type="SUPFAM" id="SSF53448">
    <property type="entry name" value="Nucleotide-diphospho-sugar transferases"/>
    <property type="match status" value="1"/>
</dbReference>
<keyword evidence="4" id="KW-1185">Reference proteome</keyword>
<gene>
    <name evidence="3" type="ORF">P4T90_20825</name>
</gene>
<dbReference type="Gene3D" id="3.90.550.10">
    <property type="entry name" value="Spore Coat Polysaccharide Biosynthesis Protein SpsA, Chain A"/>
    <property type="match status" value="1"/>
</dbReference>
<dbReference type="RefSeq" id="WP_066269620.1">
    <property type="nucleotide sequence ID" value="NZ_JARMAB010000034.1"/>
</dbReference>